<evidence type="ECO:0000313" key="7">
    <source>
        <dbReference type="Proteomes" id="UP000656813"/>
    </source>
</evidence>
<dbReference type="SUPFAM" id="SSF53850">
    <property type="entry name" value="Periplasmic binding protein-like II"/>
    <property type="match status" value="1"/>
</dbReference>
<protein>
    <submittedName>
        <fullName evidence="6">LysR family transcriptional regulator</fullName>
    </submittedName>
</protein>
<dbReference type="Pfam" id="PF03466">
    <property type="entry name" value="LysR_substrate"/>
    <property type="match status" value="1"/>
</dbReference>
<dbReference type="PANTHER" id="PTHR30126:SF39">
    <property type="entry name" value="HTH-TYPE TRANSCRIPTIONAL REGULATOR CYSL"/>
    <property type="match status" value="1"/>
</dbReference>
<dbReference type="InterPro" id="IPR000847">
    <property type="entry name" value="LysR_HTH_N"/>
</dbReference>
<dbReference type="PROSITE" id="PS50931">
    <property type="entry name" value="HTH_LYSR"/>
    <property type="match status" value="1"/>
</dbReference>
<evidence type="ECO:0000256" key="4">
    <source>
        <dbReference type="ARBA" id="ARBA00023163"/>
    </source>
</evidence>
<dbReference type="Gene3D" id="1.10.10.10">
    <property type="entry name" value="Winged helix-like DNA-binding domain superfamily/Winged helix DNA-binding domain"/>
    <property type="match status" value="1"/>
</dbReference>
<accession>A0A8J2ZUT5</accession>
<name>A0A8J2ZUT5_9BACL</name>
<dbReference type="Gene3D" id="3.40.190.290">
    <property type="match status" value="1"/>
</dbReference>
<dbReference type="InterPro" id="IPR036388">
    <property type="entry name" value="WH-like_DNA-bd_sf"/>
</dbReference>
<comment type="caution">
    <text evidence="6">The sequence shown here is derived from an EMBL/GenBank/DDBJ whole genome shotgun (WGS) entry which is preliminary data.</text>
</comment>
<keyword evidence="3" id="KW-0238">DNA-binding</keyword>
<gene>
    <name evidence="6" type="ORF">GCM10007096_16170</name>
</gene>
<keyword evidence="2" id="KW-0805">Transcription regulation</keyword>
<dbReference type="InterPro" id="IPR005119">
    <property type="entry name" value="LysR_subst-bd"/>
</dbReference>
<sequence>MNIESFKIFCLVVDEGSISQAARLAFISQPAVTKQIHQLEDYYGTLLFDRTKGGKLAVTEFGRRLYPYASSIVNEFSHSKEAIKQLLNHQKTHLRVGASLTIGEYLLPRLLGDFRKKVPEVNVSLSIGNTPRIIEELENNVIDLALVEGGIENKELSIEQFGEDELILIYPPHYSWKSQAEISIENLIDEKMIWREPTSGTRIIIENTLKAAGVAGKIQNFMELGSTQAIKGAVEAGLGISILSRLAVARELQQGLLREVKIKGIEFKRELWMVKKPKRFYQHEMNQFIEFVSRVSTH</sequence>
<keyword evidence="7" id="KW-1185">Reference proteome</keyword>
<dbReference type="AlphaFoldDB" id="A0A8J2ZUT5"/>
<keyword evidence="4" id="KW-0804">Transcription</keyword>
<evidence type="ECO:0000256" key="1">
    <source>
        <dbReference type="ARBA" id="ARBA00009437"/>
    </source>
</evidence>
<reference evidence="6" key="1">
    <citation type="journal article" date="2014" name="Int. J. Syst. Evol. Microbiol.">
        <title>Complete genome sequence of Corynebacterium casei LMG S-19264T (=DSM 44701T), isolated from a smear-ripened cheese.</title>
        <authorList>
            <consortium name="US DOE Joint Genome Institute (JGI-PGF)"/>
            <person name="Walter F."/>
            <person name="Albersmeier A."/>
            <person name="Kalinowski J."/>
            <person name="Ruckert C."/>
        </authorList>
    </citation>
    <scope>NUCLEOTIDE SEQUENCE</scope>
    <source>
        <strain evidence="6">CGMCC 1.12777</strain>
    </source>
</reference>
<dbReference type="GO" id="GO:0003700">
    <property type="term" value="F:DNA-binding transcription factor activity"/>
    <property type="evidence" value="ECO:0007669"/>
    <property type="project" value="InterPro"/>
</dbReference>
<dbReference type="CDD" id="cd08420">
    <property type="entry name" value="PBP2_CysL_like"/>
    <property type="match status" value="1"/>
</dbReference>
<dbReference type="EMBL" id="BMFV01000009">
    <property type="protein sequence ID" value="GGH80165.1"/>
    <property type="molecule type" value="Genomic_DNA"/>
</dbReference>
<dbReference type="Pfam" id="PF00126">
    <property type="entry name" value="HTH_1"/>
    <property type="match status" value="1"/>
</dbReference>
<reference evidence="6" key="2">
    <citation type="submission" date="2020-09" db="EMBL/GenBank/DDBJ databases">
        <authorList>
            <person name="Sun Q."/>
            <person name="Zhou Y."/>
        </authorList>
    </citation>
    <scope>NUCLEOTIDE SEQUENCE</scope>
    <source>
        <strain evidence="6">CGMCC 1.12777</strain>
    </source>
</reference>
<feature type="domain" description="HTH lysR-type" evidence="5">
    <location>
        <begin position="1"/>
        <end position="59"/>
    </location>
</feature>
<dbReference type="InterPro" id="IPR036390">
    <property type="entry name" value="WH_DNA-bd_sf"/>
</dbReference>
<dbReference type="Proteomes" id="UP000656813">
    <property type="component" value="Unassembled WGS sequence"/>
</dbReference>
<evidence type="ECO:0000256" key="2">
    <source>
        <dbReference type="ARBA" id="ARBA00023015"/>
    </source>
</evidence>
<evidence type="ECO:0000259" key="5">
    <source>
        <dbReference type="PROSITE" id="PS50931"/>
    </source>
</evidence>
<dbReference type="PRINTS" id="PR00039">
    <property type="entry name" value="HTHLYSR"/>
</dbReference>
<dbReference type="RefSeq" id="WP_188496892.1">
    <property type="nucleotide sequence ID" value="NZ_BMFV01000009.1"/>
</dbReference>
<organism evidence="6 7">
    <name type="scientific">Pullulanibacillus pueri</name>
    <dbReference type="NCBI Taxonomy" id="1437324"/>
    <lineage>
        <taxon>Bacteria</taxon>
        <taxon>Bacillati</taxon>
        <taxon>Bacillota</taxon>
        <taxon>Bacilli</taxon>
        <taxon>Bacillales</taxon>
        <taxon>Sporolactobacillaceae</taxon>
        <taxon>Pullulanibacillus</taxon>
    </lineage>
</organism>
<evidence type="ECO:0000313" key="6">
    <source>
        <dbReference type="EMBL" id="GGH80165.1"/>
    </source>
</evidence>
<dbReference type="GO" id="GO:0000976">
    <property type="term" value="F:transcription cis-regulatory region binding"/>
    <property type="evidence" value="ECO:0007669"/>
    <property type="project" value="TreeGrafter"/>
</dbReference>
<evidence type="ECO:0000256" key="3">
    <source>
        <dbReference type="ARBA" id="ARBA00023125"/>
    </source>
</evidence>
<proteinExistence type="inferred from homology"/>
<dbReference type="PANTHER" id="PTHR30126">
    <property type="entry name" value="HTH-TYPE TRANSCRIPTIONAL REGULATOR"/>
    <property type="match status" value="1"/>
</dbReference>
<dbReference type="SUPFAM" id="SSF46785">
    <property type="entry name" value="Winged helix' DNA-binding domain"/>
    <property type="match status" value="1"/>
</dbReference>
<comment type="similarity">
    <text evidence="1">Belongs to the LysR transcriptional regulatory family.</text>
</comment>